<name>A0A9D2PU34_9FIRM</name>
<dbReference type="CDD" id="cd00118">
    <property type="entry name" value="LysM"/>
    <property type="match status" value="1"/>
</dbReference>
<proteinExistence type="predicted"/>
<reference evidence="2" key="1">
    <citation type="journal article" date="2021" name="PeerJ">
        <title>Extensive microbial diversity within the chicken gut microbiome revealed by metagenomics and culture.</title>
        <authorList>
            <person name="Gilroy R."/>
            <person name="Ravi A."/>
            <person name="Getino M."/>
            <person name="Pursley I."/>
            <person name="Horton D.L."/>
            <person name="Alikhan N.F."/>
            <person name="Baker D."/>
            <person name="Gharbi K."/>
            <person name="Hall N."/>
            <person name="Watson M."/>
            <person name="Adriaenssens E.M."/>
            <person name="Foster-Nyarko E."/>
            <person name="Jarju S."/>
            <person name="Secka A."/>
            <person name="Antonio M."/>
            <person name="Oren A."/>
            <person name="Chaudhuri R.R."/>
            <person name="La Ragione R."/>
            <person name="Hildebrand F."/>
            <person name="Pallen M.J."/>
        </authorList>
    </citation>
    <scope>NUCLEOTIDE SEQUENCE</scope>
    <source>
        <strain evidence="2">CHK198-12963</strain>
    </source>
</reference>
<dbReference type="InterPro" id="IPR036779">
    <property type="entry name" value="LysM_dom_sf"/>
</dbReference>
<dbReference type="EMBL" id="DWWB01000022">
    <property type="protein sequence ID" value="HJC66095.1"/>
    <property type="molecule type" value="Genomic_DNA"/>
</dbReference>
<reference evidence="2" key="2">
    <citation type="submission" date="2021-04" db="EMBL/GenBank/DDBJ databases">
        <authorList>
            <person name="Gilroy R."/>
        </authorList>
    </citation>
    <scope>NUCLEOTIDE SEQUENCE</scope>
    <source>
        <strain evidence="2">CHK198-12963</strain>
    </source>
</reference>
<dbReference type="Pfam" id="PF01476">
    <property type="entry name" value="LysM"/>
    <property type="match status" value="1"/>
</dbReference>
<evidence type="ECO:0000313" key="2">
    <source>
        <dbReference type="EMBL" id="HJC66095.1"/>
    </source>
</evidence>
<feature type="domain" description="LysM" evidence="1">
    <location>
        <begin position="41"/>
        <end position="92"/>
    </location>
</feature>
<protein>
    <submittedName>
        <fullName evidence="2">LysM peptidoglycan-binding domain-containing protein</fullName>
    </submittedName>
</protein>
<dbReference type="AlphaFoldDB" id="A0A9D2PU34"/>
<accession>A0A9D2PU34</accession>
<gene>
    <name evidence="2" type="ORF">H9931_05155</name>
</gene>
<dbReference type="Gene3D" id="3.10.350.10">
    <property type="entry name" value="LysM domain"/>
    <property type="match status" value="1"/>
</dbReference>
<sequence>MMRKLFLTLIAVLIFATGFLSHSVLVSLAGEEESSAVRYYKSVCIESGDNLWSIADQYRQGSALTVEEYVKELKRMNNLREDIIHAGQYLTVVYFQDPSTSL</sequence>
<evidence type="ECO:0000259" key="1">
    <source>
        <dbReference type="PROSITE" id="PS51782"/>
    </source>
</evidence>
<dbReference type="PROSITE" id="PS51782">
    <property type="entry name" value="LYSM"/>
    <property type="match status" value="1"/>
</dbReference>
<dbReference type="Proteomes" id="UP000823863">
    <property type="component" value="Unassembled WGS sequence"/>
</dbReference>
<evidence type="ECO:0000313" key="3">
    <source>
        <dbReference type="Proteomes" id="UP000823863"/>
    </source>
</evidence>
<dbReference type="InterPro" id="IPR018392">
    <property type="entry name" value="LysM"/>
</dbReference>
<dbReference type="SUPFAM" id="SSF54106">
    <property type="entry name" value="LysM domain"/>
    <property type="match status" value="1"/>
</dbReference>
<organism evidence="2 3">
    <name type="scientific">Candidatus Enterocloster excrementigallinarum</name>
    <dbReference type="NCBI Taxonomy" id="2838558"/>
    <lineage>
        <taxon>Bacteria</taxon>
        <taxon>Bacillati</taxon>
        <taxon>Bacillota</taxon>
        <taxon>Clostridia</taxon>
        <taxon>Lachnospirales</taxon>
        <taxon>Lachnospiraceae</taxon>
        <taxon>Enterocloster</taxon>
    </lineage>
</organism>
<comment type="caution">
    <text evidence="2">The sequence shown here is derived from an EMBL/GenBank/DDBJ whole genome shotgun (WGS) entry which is preliminary data.</text>
</comment>